<evidence type="ECO:0000313" key="2">
    <source>
        <dbReference type="Proteomes" id="UP000596661"/>
    </source>
</evidence>
<reference evidence="1" key="1">
    <citation type="submission" date="2018-11" db="EMBL/GenBank/DDBJ databases">
        <authorList>
            <person name="Grassa J C."/>
        </authorList>
    </citation>
    <scope>NUCLEOTIDE SEQUENCE [LARGE SCALE GENOMIC DNA]</scope>
</reference>
<sequence>MVVSLYAMNKGFDFIVEKSGTTVWYINAKFRLRVEIKRKKKNVLSDMFKVQEWFAMRKEIANKCTKTLSPKMEQDMAL</sequence>
<dbReference type="EMBL" id="UZAU01000194">
    <property type="status" value="NOT_ANNOTATED_CDS"/>
    <property type="molecule type" value="Genomic_DNA"/>
</dbReference>
<dbReference type="Gramene" id="evm.model.02.1434">
    <property type="protein sequence ID" value="cds.evm.model.02.1434"/>
    <property type="gene ID" value="evm.TU.02.1434"/>
</dbReference>
<accession>A0A803NTM0</accession>
<reference evidence="1" key="2">
    <citation type="submission" date="2021-03" db="UniProtKB">
        <authorList>
            <consortium name="EnsemblPlants"/>
        </authorList>
    </citation>
    <scope>IDENTIFICATION</scope>
</reference>
<keyword evidence="2" id="KW-1185">Reference proteome</keyword>
<dbReference type="AlphaFoldDB" id="A0A803NTM0"/>
<protein>
    <submittedName>
        <fullName evidence="1">Uncharacterized protein</fullName>
    </submittedName>
</protein>
<evidence type="ECO:0000313" key="1">
    <source>
        <dbReference type="EnsemblPlants" id="cds.evm.model.02.1434"/>
    </source>
</evidence>
<dbReference type="EnsemblPlants" id="evm.model.02.1434">
    <property type="protein sequence ID" value="cds.evm.model.02.1434"/>
    <property type="gene ID" value="evm.TU.02.1434"/>
</dbReference>
<proteinExistence type="predicted"/>
<dbReference type="Proteomes" id="UP000596661">
    <property type="component" value="Chromosome 2"/>
</dbReference>
<organism evidence="1 2">
    <name type="scientific">Cannabis sativa</name>
    <name type="common">Hemp</name>
    <name type="synonym">Marijuana</name>
    <dbReference type="NCBI Taxonomy" id="3483"/>
    <lineage>
        <taxon>Eukaryota</taxon>
        <taxon>Viridiplantae</taxon>
        <taxon>Streptophyta</taxon>
        <taxon>Embryophyta</taxon>
        <taxon>Tracheophyta</taxon>
        <taxon>Spermatophyta</taxon>
        <taxon>Magnoliopsida</taxon>
        <taxon>eudicotyledons</taxon>
        <taxon>Gunneridae</taxon>
        <taxon>Pentapetalae</taxon>
        <taxon>rosids</taxon>
        <taxon>fabids</taxon>
        <taxon>Rosales</taxon>
        <taxon>Cannabaceae</taxon>
        <taxon>Cannabis</taxon>
    </lineage>
</organism>
<name>A0A803NTM0_CANSA</name>